<reference evidence="2 3" key="1">
    <citation type="submission" date="2024-09" db="EMBL/GenBank/DDBJ databases">
        <authorList>
            <person name="Sun Q."/>
            <person name="Mori K."/>
        </authorList>
    </citation>
    <scope>NUCLEOTIDE SEQUENCE [LARGE SCALE GENOMIC DNA]</scope>
    <source>
        <strain evidence="2 3">CECT 8286</strain>
    </source>
</reference>
<dbReference type="Pfam" id="PF03929">
    <property type="entry name" value="PepSY_TM"/>
    <property type="match status" value="1"/>
</dbReference>
<dbReference type="InterPro" id="IPR005625">
    <property type="entry name" value="PepSY-ass_TM"/>
</dbReference>
<proteinExistence type="predicted"/>
<protein>
    <submittedName>
        <fullName evidence="2">PepSY-associated TM helix domain-containing protein</fullName>
    </submittedName>
</protein>
<keyword evidence="1" id="KW-1133">Transmembrane helix</keyword>
<feature type="transmembrane region" description="Helical" evidence="1">
    <location>
        <begin position="448"/>
        <end position="467"/>
    </location>
</feature>
<feature type="transmembrane region" description="Helical" evidence="1">
    <location>
        <begin position="206"/>
        <end position="234"/>
    </location>
</feature>
<gene>
    <name evidence="2" type="ORF">ACFFVB_00830</name>
</gene>
<evidence type="ECO:0000313" key="2">
    <source>
        <dbReference type="EMBL" id="MFB9051609.1"/>
    </source>
</evidence>
<feature type="transmembrane region" description="Helical" evidence="1">
    <location>
        <begin position="508"/>
        <end position="531"/>
    </location>
</feature>
<feature type="transmembrane region" description="Helical" evidence="1">
    <location>
        <begin position="479"/>
        <end position="502"/>
    </location>
</feature>
<feature type="transmembrane region" description="Helical" evidence="1">
    <location>
        <begin position="373"/>
        <end position="395"/>
    </location>
</feature>
<keyword evidence="3" id="KW-1185">Reference proteome</keyword>
<feature type="transmembrane region" description="Helical" evidence="1">
    <location>
        <begin position="165"/>
        <end position="185"/>
    </location>
</feature>
<dbReference type="EMBL" id="JBHMEZ010000001">
    <property type="protein sequence ID" value="MFB9051609.1"/>
    <property type="molecule type" value="Genomic_DNA"/>
</dbReference>
<dbReference type="RefSeq" id="WP_382380197.1">
    <property type="nucleotide sequence ID" value="NZ_JBHMEZ010000001.1"/>
</dbReference>
<feature type="transmembrane region" description="Helical" evidence="1">
    <location>
        <begin position="416"/>
        <end position="436"/>
    </location>
</feature>
<organism evidence="2 3">
    <name type="scientific">Formosa undariae</name>
    <dbReference type="NCBI Taxonomy" id="1325436"/>
    <lineage>
        <taxon>Bacteria</taxon>
        <taxon>Pseudomonadati</taxon>
        <taxon>Bacteroidota</taxon>
        <taxon>Flavobacteriia</taxon>
        <taxon>Flavobacteriales</taxon>
        <taxon>Flavobacteriaceae</taxon>
        <taxon>Formosa</taxon>
    </lineage>
</organism>
<name>A0ABV5EWP4_9FLAO</name>
<comment type="caution">
    <text evidence="2">The sequence shown here is derived from an EMBL/GenBank/DDBJ whole genome shotgun (WGS) entry which is preliminary data.</text>
</comment>
<sequence>MSKRVYNIMFHTHTISGIIISAALYVIFFTGSISFLRDEIIAWERNEPVTDNYFSEVDFDSLLKSLEENHELRNRDVSFNQRIEGQMASTLISPAKTKTKTKTKNKTKAEDKGKEVRKRRGKRNFFVTNLSTYKTEQYADSYTLGEFFYRLHFFAQLNLIGQSGYVLAGLVAFFFLFAILTGVIVHWKKIISSFYVFRPNTKWKTIWTDAHVSLGIIGLPFQFMFAVTGVYLIIGSSIMLPPIESILFKNDSKDFKEAASATKNIEYKLKGETMEGVVSFNDLVAKTKQKWPNIKINGLQIFNYGDKNMHVKVEGSPYFKDKFLSTGYVTFKAIDSSIVDEKDPYAKTSYVEGSTNILKRLHFGDYGGYGMKLINFVLGLITCFVIISGVLIWLVARDKSNVPVYKQKFNSWLVHIYMAICLSIYPMTALIFIVVKCFSNDYEGGKKALIYNVFFYGWLALSTVFIIKKDNYFTNKTSLILGSILGLLVPVSNGFVSGNWLWVTWQKGYTQIFVMDVFWILLSLTALAVVFKLKKKAV</sequence>
<feature type="transmembrane region" description="Helical" evidence="1">
    <location>
        <begin position="12"/>
        <end position="36"/>
    </location>
</feature>
<dbReference type="PANTHER" id="PTHR34219">
    <property type="entry name" value="IRON-REGULATED INNER MEMBRANE PROTEIN-RELATED"/>
    <property type="match status" value="1"/>
</dbReference>
<evidence type="ECO:0000256" key="1">
    <source>
        <dbReference type="SAM" id="Phobius"/>
    </source>
</evidence>
<evidence type="ECO:0000313" key="3">
    <source>
        <dbReference type="Proteomes" id="UP001589605"/>
    </source>
</evidence>
<keyword evidence="1" id="KW-0472">Membrane</keyword>
<keyword evidence="1" id="KW-0812">Transmembrane</keyword>
<dbReference type="Proteomes" id="UP001589605">
    <property type="component" value="Unassembled WGS sequence"/>
</dbReference>
<dbReference type="PANTHER" id="PTHR34219:SF3">
    <property type="entry name" value="BLL7967 PROTEIN"/>
    <property type="match status" value="1"/>
</dbReference>
<accession>A0ABV5EWP4</accession>